<accession>A0A3L8D6I0</accession>
<evidence type="ECO:0000313" key="2">
    <source>
        <dbReference type="Proteomes" id="UP000279307"/>
    </source>
</evidence>
<reference evidence="1 2" key="1">
    <citation type="journal article" date="2018" name="Genome Res.">
        <title>The genomic architecture and molecular evolution of ant odorant receptors.</title>
        <authorList>
            <person name="McKenzie S.K."/>
            <person name="Kronauer D.J.C."/>
        </authorList>
    </citation>
    <scope>NUCLEOTIDE SEQUENCE [LARGE SCALE GENOMIC DNA]</scope>
    <source>
        <strain evidence="1">Clonal line C1</strain>
    </source>
</reference>
<dbReference type="PANTHER" id="PTHR47331:SF5">
    <property type="entry name" value="RIBONUCLEASE H"/>
    <property type="match status" value="1"/>
</dbReference>
<gene>
    <name evidence="1" type="ORF">DMN91_011537</name>
</gene>
<dbReference type="AlphaFoldDB" id="A0A3L8D6I0"/>
<protein>
    <submittedName>
        <fullName evidence="1">Uncharacterized protein</fullName>
    </submittedName>
</protein>
<dbReference type="InterPro" id="IPR008042">
    <property type="entry name" value="Retrotrans_Pao"/>
</dbReference>
<dbReference type="Pfam" id="PF05380">
    <property type="entry name" value="Peptidase_A17"/>
    <property type="match status" value="1"/>
</dbReference>
<evidence type="ECO:0000313" key="1">
    <source>
        <dbReference type="EMBL" id="RLU15781.1"/>
    </source>
</evidence>
<comment type="caution">
    <text evidence="1">The sequence shown here is derived from an EMBL/GenBank/DDBJ whole genome shotgun (WGS) entry which is preliminary data.</text>
</comment>
<proteinExistence type="predicted"/>
<dbReference type="OrthoDB" id="7553448at2759"/>
<dbReference type="Proteomes" id="UP000279307">
    <property type="component" value="Chromosome 12"/>
</dbReference>
<organism evidence="1 2">
    <name type="scientific">Ooceraea biroi</name>
    <name type="common">Clonal raider ant</name>
    <name type="synonym">Cerapachys biroi</name>
    <dbReference type="NCBI Taxonomy" id="2015173"/>
    <lineage>
        <taxon>Eukaryota</taxon>
        <taxon>Metazoa</taxon>
        <taxon>Ecdysozoa</taxon>
        <taxon>Arthropoda</taxon>
        <taxon>Hexapoda</taxon>
        <taxon>Insecta</taxon>
        <taxon>Pterygota</taxon>
        <taxon>Neoptera</taxon>
        <taxon>Endopterygota</taxon>
        <taxon>Hymenoptera</taxon>
        <taxon>Apocrita</taxon>
        <taxon>Aculeata</taxon>
        <taxon>Formicoidea</taxon>
        <taxon>Formicidae</taxon>
        <taxon>Dorylinae</taxon>
        <taxon>Ooceraea</taxon>
    </lineage>
</organism>
<dbReference type="PANTHER" id="PTHR47331">
    <property type="entry name" value="PHD-TYPE DOMAIN-CONTAINING PROTEIN"/>
    <property type="match status" value="1"/>
</dbReference>
<sequence>MDAQIEKQARIQRSIERTIENFKKTGRKNMNAAIVRSRIATVKEAWAQYQQGHDLLTTLVSAASRPTVEYFSNNLLDVTEAAFNATMDDLAVWLEELEPVVSQTQSIANSTVRSDTSPFSLSHLPTIRLPPFDGNDFELWNDGLVHLVVQKLDPVTRKAWTLKAGDADFLPTYDDLARFLHARVRAIEEFAPDSLRKSGSKSTPRVSASTASSTASDRDLCPLCQARHYLSKCPEFISKNAGQRRDVVKSSGSSTIATTDTASISTTPAAEVTSLISSSDKRLRSRVLLATALNRVSISSGRFAVVRALIDQGSEMTFVSERLVQLLKAKRVRSPISVSALGGISAGTFRHAVQIRVTPSHASNPTYDTTAVILPKTLTSYAPTDRCNFESYAHLKNLTLADVDPTSSEPIEVLLGADLYSDILRDGFRRGETGQPIAQNSVFGWIISGPVEPSDPGSTAESTISAGHLHVHHVSSSESLDRELRRFWETEEVLSRPIADTLDDQCEQHFQSTHSRDSEGRANHGLACSKDLSSDDRVKILGIGWNPSADAFEFRVSLPDIEPRTKRLILSSIAKLFDPLGWVTPVITTAKIFMQQLWKTKLGWDESIPDPLLILIYFAQVWPHVKSFEFLEIEFGVHP</sequence>
<name>A0A3L8D6I0_OOCBI</name>
<dbReference type="EMBL" id="QOIP01000012">
    <property type="protein sequence ID" value="RLU15781.1"/>
    <property type="molecule type" value="Genomic_DNA"/>
</dbReference>